<evidence type="ECO:0000259" key="1">
    <source>
        <dbReference type="Pfam" id="PF20335"/>
    </source>
</evidence>
<dbReference type="Proteomes" id="UP001209083">
    <property type="component" value="Chromosome"/>
</dbReference>
<evidence type="ECO:0000313" key="2">
    <source>
        <dbReference type="EMBL" id="WGW13841.1"/>
    </source>
</evidence>
<reference evidence="2 3" key="1">
    <citation type="submission" date="2023-05" db="EMBL/GenBank/DDBJ databases">
        <title>Lithophilousrod everest ZFBP1038 complete genpme.</title>
        <authorList>
            <person name="Tian M."/>
        </authorList>
    </citation>
    <scope>NUCLEOTIDE SEQUENCE [LARGE SCALE GENOMIC DNA]</scope>
    <source>
        <strain evidence="2 3">ZFBP1038</strain>
    </source>
</reference>
<dbReference type="InterPro" id="IPR046582">
    <property type="entry name" value="DUF6630"/>
</dbReference>
<feature type="domain" description="DUF6630" evidence="1">
    <location>
        <begin position="7"/>
        <end position="160"/>
    </location>
</feature>
<name>A0ABY8R079_9MICO</name>
<organism evidence="2 3">
    <name type="scientific">Saxibacter everestensis</name>
    <dbReference type="NCBI Taxonomy" id="2909229"/>
    <lineage>
        <taxon>Bacteria</taxon>
        <taxon>Bacillati</taxon>
        <taxon>Actinomycetota</taxon>
        <taxon>Actinomycetes</taxon>
        <taxon>Micrococcales</taxon>
        <taxon>Brevibacteriaceae</taxon>
        <taxon>Saxibacter</taxon>
    </lineage>
</organism>
<dbReference type="RefSeq" id="WP_349640664.1">
    <property type="nucleotide sequence ID" value="NZ_CP090958.1"/>
</dbReference>
<dbReference type="Pfam" id="PF20335">
    <property type="entry name" value="DUF6630"/>
    <property type="match status" value="1"/>
</dbReference>
<dbReference type="EMBL" id="CP090958">
    <property type="protein sequence ID" value="WGW13841.1"/>
    <property type="molecule type" value="Genomic_DNA"/>
</dbReference>
<keyword evidence="3" id="KW-1185">Reference proteome</keyword>
<gene>
    <name evidence="2" type="ORF">LWF01_08885</name>
</gene>
<evidence type="ECO:0000313" key="3">
    <source>
        <dbReference type="Proteomes" id="UP001209083"/>
    </source>
</evidence>
<protein>
    <recommendedName>
        <fullName evidence="1">DUF6630 domain-containing protein</fullName>
    </recommendedName>
</protein>
<proteinExistence type="predicted"/>
<accession>A0ABY8R079</accession>
<sequence length="186" mass="20579">MSTYPIWQELCADFSDDPSLFRAVLAALESPASYLADNEDRLADRGIDSASEVSPWLAFLDWLEANRLMTELDRRAGADDLEWSLSQLVSVRERPVDLSLLSDSGAHFLKLLPVAEEALNEHGLAIVFLGADWDGYPVAVASVDRVPRITELAAELGESITAAGDLPAERELERAAVTARPWWKLW</sequence>